<evidence type="ECO:0000313" key="2">
    <source>
        <dbReference type="EMBL" id="EWC89940.1"/>
    </source>
</evidence>
<keyword evidence="3" id="KW-1185">Reference proteome</keyword>
<evidence type="ECO:0000256" key="1">
    <source>
        <dbReference type="SAM" id="Phobius"/>
    </source>
</evidence>
<feature type="transmembrane region" description="Helical" evidence="1">
    <location>
        <begin position="53"/>
        <end position="75"/>
    </location>
</feature>
<proteinExistence type="predicted"/>
<gene>
    <name evidence="2" type="ORF">PFNF54_01065</name>
</gene>
<accession>W7KA79</accession>
<organism evidence="2 3">
    <name type="scientific">Plasmodium falciparum (isolate NF54)</name>
    <dbReference type="NCBI Taxonomy" id="5843"/>
    <lineage>
        <taxon>Eukaryota</taxon>
        <taxon>Sar</taxon>
        <taxon>Alveolata</taxon>
        <taxon>Apicomplexa</taxon>
        <taxon>Aconoidasida</taxon>
        <taxon>Haemosporida</taxon>
        <taxon>Plasmodiidae</taxon>
        <taxon>Plasmodium</taxon>
        <taxon>Plasmodium (Laverania)</taxon>
    </lineage>
</organism>
<keyword evidence="1" id="KW-0472">Membrane</keyword>
<dbReference type="AlphaFoldDB" id="W7KA79"/>
<keyword evidence="1" id="KW-0812">Transmembrane</keyword>
<evidence type="ECO:0000313" key="3">
    <source>
        <dbReference type="Proteomes" id="UP000030673"/>
    </source>
</evidence>
<keyword evidence="1" id="KW-1133">Transmembrane helix</keyword>
<dbReference type="Proteomes" id="UP000030673">
    <property type="component" value="Unassembled WGS sequence"/>
</dbReference>
<name>W7KA79_PLAFO</name>
<dbReference type="EMBL" id="KE123757">
    <property type="protein sequence ID" value="EWC89940.1"/>
    <property type="molecule type" value="Genomic_DNA"/>
</dbReference>
<sequence>MFIHIKSIIFIPILLSQEIYDHHRQHTIFRYILNVLYFVMKSYKNLHMNYYKVKFICMINQSILYIFFICSIFMYKLNISISIKFITNIYIFM</sequence>
<reference evidence="2 3" key="1">
    <citation type="submission" date="2013-02" db="EMBL/GenBank/DDBJ databases">
        <title>The Genome Sequence of Plasmodium falciparum NF54.</title>
        <authorList>
            <consortium name="The Broad Institute Genome Sequencing Platform"/>
            <consortium name="The Broad Institute Genome Sequencing Center for Infectious Disease"/>
            <person name="Neafsey D."/>
            <person name="Cheeseman I."/>
            <person name="Volkman S."/>
            <person name="Adams J."/>
            <person name="Walker B."/>
            <person name="Young S.K."/>
            <person name="Zeng Q."/>
            <person name="Gargeya S."/>
            <person name="Fitzgerald M."/>
            <person name="Haas B."/>
            <person name="Abouelleil A."/>
            <person name="Alvarado L."/>
            <person name="Arachchi H.M."/>
            <person name="Berlin A.M."/>
            <person name="Chapman S.B."/>
            <person name="Dewar J."/>
            <person name="Goldberg J."/>
            <person name="Griggs A."/>
            <person name="Gujja S."/>
            <person name="Hansen M."/>
            <person name="Howarth C."/>
            <person name="Imamovic A."/>
            <person name="Larimer J."/>
            <person name="McCowan C."/>
            <person name="Murphy C."/>
            <person name="Neiman D."/>
            <person name="Pearson M."/>
            <person name="Priest M."/>
            <person name="Roberts A."/>
            <person name="Saif S."/>
            <person name="Shea T."/>
            <person name="Sisk P."/>
            <person name="Sykes S."/>
            <person name="Wortman J."/>
            <person name="Nusbaum C."/>
            <person name="Birren B."/>
        </authorList>
    </citation>
    <scope>NUCLEOTIDE SEQUENCE [LARGE SCALE GENOMIC DNA]</scope>
    <source>
        <strain evidence="2 3">NF54</strain>
    </source>
</reference>
<protein>
    <submittedName>
        <fullName evidence="2">Uncharacterized protein</fullName>
    </submittedName>
</protein>